<evidence type="ECO:0000313" key="3">
    <source>
        <dbReference type="EMBL" id="QDV52482.1"/>
    </source>
</evidence>
<feature type="region of interest" description="Disordered" evidence="1">
    <location>
        <begin position="1"/>
        <end position="20"/>
    </location>
</feature>
<dbReference type="KEGG" id="gfm:Enr17x_45450"/>
<accession>A0A518IHA9</accession>
<dbReference type="Proteomes" id="UP000318313">
    <property type="component" value="Chromosome"/>
</dbReference>
<evidence type="ECO:0000256" key="1">
    <source>
        <dbReference type="SAM" id="MobiDB-lite"/>
    </source>
</evidence>
<dbReference type="AlphaFoldDB" id="A0A518IHA9"/>
<reference evidence="3 4" key="1">
    <citation type="submission" date="2019-03" db="EMBL/GenBank/DDBJ databases">
        <title>Deep-cultivation of Planctomycetes and their phenomic and genomic characterization uncovers novel biology.</title>
        <authorList>
            <person name="Wiegand S."/>
            <person name="Jogler M."/>
            <person name="Boedeker C."/>
            <person name="Pinto D."/>
            <person name="Vollmers J."/>
            <person name="Rivas-Marin E."/>
            <person name="Kohn T."/>
            <person name="Peeters S.H."/>
            <person name="Heuer A."/>
            <person name="Rast P."/>
            <person name="Oberbeckmann S."/>
            <person name="Bunk B."/>
            <person name="Jeske O."/>
            <person name="Meyerdierks A."/>
            <person name="Storesund J.E."/>
            <person name="Kallscheuer N."/>
            <person name="Luecker S."/>
            <person name="Lage O.M."/>
            <person name="Pohl T."/>
            <person name="Merkel B.J."/>
            <person name="Hornburger P."/>
            <person name="Mueller R.-W."/>
            <person name="Bruemmer F."/>
            <person name="Labrenz M."/>
            <person name="Spormann A.M."/>
            <person name="Op den Camp H."/>
            <person name="Overmann J."/>
            <person name="Amann R."/>
            <person name="Jetten M.S.M."/>
            <person name="Mascher T."/>
            <person name="Medema M.H."/>
            <person name="Devos D.P."/>
            <person name="Kaster A.-K."/>
            <person name="Ovreas L."/>
            <person name="Rohde M."/>
            <person name="Galperin M.Y."/>
            <person name="Jogler C."/>
        </authorList>
    </citation>
    <scope>NUCLEOTIDE SEQUENCE [LARGE SCALE GENOMIC DNA]</scope>
    <source>
        <strain evidence="3 4">Enr17</strain>
    </source>
</reference>
<evidence type="ECO:0000313" key="4">
    <source>
        <dbReference type="Proteomes" id="UP000318313"/>
    </source>
</evidence>
<organism evidence="3 4">
    <name type="scientific">Gimesia fumaroli</name>
    <dbReference type="NCBI Taxonomy" id="2527976"/>
    <lineage>
        <taxon>Bacteria</taxon>
        <taxon>Pseudomonadati</taxon>
        <taxon>Planctomycetota</taxon>
        <taxon>Planctomycetia</taxon>
        <taxon>Planctomycetales</taxon>
        <taxon>Planctomycetaceae</taxon>
        <taxon>Gimesia</taxon>
    </lineage>
</organism>
<protein>
    <submittedName>
        <fullName evidence="3">Uncharacterized protein</fullName>
    </submittedName>
</protein>
<proteinExistence type="predicted"/>
<dbReference type="RefSeq" id="WP_145311800.1">
    <property type="nucleotide sequence ID" value="NZ_CP037452.1"/>
</dbReference>
<keyword evidence="2" id="KW-0472">Membrane</keyword>
<sequence>MAWPEISIEDFPPKRDDEPSSLRQDIIDELTDHFACALNRELLKNSDEQTAKQRVLNQFGDPIKIARQLWLDAMQEKMMSQRILTGISTVMAVCCIAVVGIAWTMMQESRAFNLQMLEQFKQAQERSSVEASGDLHEIQFQLVQDGSKDEPAVGFEGTLAKYESNNVIFTVDAVSDEMGLLDFGKLPWGEYVLNLKAPWGGTHQPEQITTIPGRKYEQTIVCPAGAPKKVEVQFQVNWQNIPEEDYYLLCDFRSLINGLEKKKDYVSFSLQEIQGRSWVYRRDLGQESVKCVYLFDVKKNRAAPCTLSADGSIEKIELEKLVWSPTVEFLQGQYQAPTIYLIQKNDLSKVTEINSMESIKTIHFEQSGYDFGYYGIPARGLIVSPFKRLEIDPSMVVDKTPSELKEIRGLLTNPVTKTYSATNDQPNVWEINIPDLFPITAESGSLSSVQ</sequence>
<gene>
    <name evidence="3" type="ORF">Enr17x_45450</name>
</gene>
<keyword evidence="2" id="KW-1133">Transmembrane helix</keyword>
<evidence type="ECO:0000256" key="2">
    <source>
        <dbReference type="SAM" id="Phobius"/>
    </source>
</evidence>
<feature type="transmembrane region" description="Helical" evidence="2">
    <location>
        <begin position="83"/>
        <end position="106"/>
    </location>
</feature>
<name>A0A518IHA9_9PLAN</name>
<dbReference type="EMBL" id="CP037452">
    <property type="protein sequence ID" value="QDV52482.1"/>
    <property type="molecule type" value="Genomic_DNA"/>
</dbReference>
<keyword evidence="2" id="KW-0812">Transmembrane</keyword>
<dbReference type="OrthoDB" id="291021at2"/>
<feature type="compositionally biased region" description="Basic and acidic residues" evidence="1">
    <location>
        <begin position="11"/>
        <end position="20"/>
    </location>
</feature>
<keyword evidence="4" id="KW-1185">Reference proteome</keyword>